<dbReference type="InterPro" id="IPR039426">
    <property type="entry name" value="TonB-dep_rcpt-like"/>
</dbReference>
<accession>A0A7V8G025</accession>
<evidence type="ECO:0000313" key="10">
    <source>
        <dbReference type="Proteomes" id="UP000462435"/>
    </source>
</evidence>
<keyword evidence="5" id="KW-0798">TonB box</keyword>
<feature type="domain" description="TonB-dependent receptor-like beta-barrel" evidence="8">
    <location>
        <begin position="73"/>
        <end position="221"/>
    </location>
</feature>
<dbReference type="SUPFAM" id="SSF56935">
    <property type="entry name" value="Porins"/>
    <property type="match status" value="1"/>
</dbReference>
<dbReference type="PANTHER" id="PTHR32552">
    <property type="entry name" value="FERRICHROME IRON RECEPTOR-RELATED"/>
    <property type="match status" value="1"/>
</dbReference>
<evidence type="ECO:0000256" key="5">
    <source>
        <dbReference type="ARBA" id="ARBA00023077"/>
    </source>
</evidence>
<keyword evidence="4" id="KW-0812">Transmembrane</keyword>
<evidence type="ECO:0000256" key="7">
    <source>
        <dbReference type="ARBA" id="ARBA00023237"/>
    </source>
</evidence>
<dbReference type="Gene3D" id="2.40.170.20">
    <property type="entry name" value="TonB-dependent receptor, beta-barrel domain"/>
    <property type="match status" value="1"/>
</dbReference>
<sequence>MHHPAVRYGLSLAQCRPSRALSATSHVPMAGGLALAIAATAVQARAAEAVPAPARGTVQTLSYSIPAGPLEQSHWMTSAALFHLQRTAEYVNTANYDAQDGETRYPGLDLSGRDDVTPGLSLSGGAMWLDAKYKQAAAAMEGKAVTGAPRFQAAAAVRYRVPQGAGLTLNAGGRDVGRCKLNATTDLDLPSYYSVDVDAPYRTRMGGKDVGFNAQIQIQNLTDNRYWVYNGANYIFAGSAAHARSERAWRFDRGGAAGCLARRCPAILCAAPVA</sequence>
<dbReference type="GO" id="GO:0009279">
    <property type="term" value="C:cell outer membrane"/>
    <property type="evidence" value="ECO:0007669"/>
    <property type="project" value="UniProtKB-SubCell"/>
</dbReference>
<comment type="subcellular location">
    <subcellularLocation>
        <location evidence="1">Cell outer membrane</location>
        <topology evidence="1">Multi-pass membrane protein</topology>
    </subcellularLocation>
</comment>
<evidence type="ECO:0000256" key="3">
    <source>
        <dbReference type="ARBA" id="ARBA00022452"/>
    </source>
</evidence>
<keyword evidence="6" id="KW-0472">Membrane</keyword>
<dbReference type="EMBL" id="WNDX01000006">
    <property type="protein sequence ID" value="KAF1048182.1"/>
    <property type="molecule type" value="Genomic_DNA"/>
</dbReference>
<keyword evidence="3" id="KW-1134">Transmembrane beta strand</keyword>
<reference evidence="10" key="1">
    <citation type="journal article" date="2020" name="MBio">
        <title>Horizontal gene transfer to a defensive symbiont with a reduced genome amongst a multipartite beetle microbiome.</title>
        <authorList>
            <person name="Waterworth S.C."/>
            <person name="Florez L.V."/>
            <person name="Rees E.R."/>
            <person name="Hertweck C."/>
            <person name="Kaltenpoth M."/>
            <person name="Kwan J.C."/>
        </authorList>
    </citation>
    <scope>NUCLEOTIDE SEQUENCE [LARGE SCALE GENOMIC DNA]</scope>
</reference>
<dbReference type="InterPro" id="IPR036942">
    <property type="entry name" value="Beta-barrel_TonB_sf"/>
</dbReference>
<gene>
    <name evidence="9" type="primary">fcuA_1</name>
    <name evidence="9" type="ORF">GAK35_00406</name>
</gene>
<protein>
    <submittedName>
        <fullName evidence="9">Ferrichrome receptor FcuA</fullName>
    </submittedName>
</protein>
<name>A0A7V8G025_9BURK</name>
<proteinExistence type="predicted"/>
<comment type="caution">
    <text evidence="9">The sequence shown here is derived from an EMBL/GenBank/DDBJ whole genome shotgun (WGS) entry which is preliminary data.</text>
</comment>
<evidence type="ECO:0000256" key="4">
    <source>
        <dbReference type="ARBA" id="ARBA00022692"/>
    </source>
</evidence>
<dbReference type="GO" id="GO:0015344">
    <property type="term" value="F:siderophore uptake transmembrane transporter activity"/>
    <property type="evidence" value="ECO:0007669"/>
    <property type="project" value="TreeGrafter"/>
</dbReference>
<keyword evidence="7" id="KW-0998">Cell outer membrane</keyword>
<dbReference type="PANTHER" id="PTHR32552:SF82">
    <property type="entry name" value="FCUA PROTEIN"/>
    <property type="match status" value="1"/>
</dbReference>
<organism evidence="9 10">
    <name type="scientific">Herbaspirillum frisingense</name>
    <dbReference type="NCBI Taxonomy" id="92645"/>
    <lineage>
        <taxon>Bacteria</taxon>
        <taxon>Pseudomonadati</taxon>
        <taxon>Pseudomonadota</taxon>
        <taxon>Betaproteobacteria</taxon>
        <taxon>Burkholderiales</taxon>
        <taxon>Oxalobacteraceae</taxon>
        <taxon>Herbaspirillum</taxon>
    </lineage>
</organism>
<evidence type="ECO:0000259" key="8">
    <source>
        <dbReference type="Pfam" id="PF00593"/>
    </source>
</evidence>
<dbReference type="InterPro" id="IPR000531">
    <property type="entry name" value="Beta-barrel_TonB"/>
</dbReference>
<evidence type="ECO:0000256" key="2">
    <source>
        <dbReference type="ARBA" id="ARBA00022448"/>
    </source>
</evidence>
<evidence type="ECO:0000256" key="6">
    <source>
        <dbReference type="ARBA" id="ARBA00023136"/>
    </source>
</evidence>
<evidence type="ECO:0000256" key="1">
    <source>
        <dbReference type="ARBA" id="ARBA00004571"/>
    </source>
</evidence>
<dbReference type="Pfam" id="PF00593">
    <property type="entry name" value="TonB_dep_Rec_b-barrel"/>
    <property type="match status" value="1"/>
</dbReference>
<keyword evidence="9" id="KW-0675">Receptor</keyword>
<evidence type="ECO:0000313" key="9">
    <source>
        <dbReference type="EMBL" id="KAF1048182.1"/>
    </source>
</evidence>
<dbReference type="Proteomes" id="UP000462435">
    <property type="component" value="Unassembled WGS sequence"/>
</dbReference>
<keyword evidence="2" id="KW-0813">Transport</keyword>
<dbReference type="AlphaFoldDB" id="A0A7V8G025"/>